<evidence type="ECO:0000259" key="7">
    <source>
        <dbReference type="Pfam" id="PF00933"/>
    </source>
</evidence>
<evidence type="ECO:0000256" key="6">
    <source>
        <dbReference type="ARBA" id="ARBA00023295"/>
    </source>
</evidence>
<evidence type="ECO:0000256" key="3">
    <source>
        <dbReference type="ARBA" id="ARBA00012744"/>
    </source>
</evidence>
<keyword evidence="6" id="KW-0326">Glycosidase</keyword>
<evidence type="ECO:0000313" key="8">
    <source>
        <dbReference type="EMBL" id="KAL0285347.1"/>
    </source>
</evidence>
<reference evidence="8" key="2">
    <citation type="journal article" date="2024" name="Plant">
        <title>Genomic evolution and insights into agronomic trait innovations of Sesamum species.</title>
        <authorList>
            <person name="Miao H."/>
            <person name="Wang L."/>
            <person name="Qu L."/>
            <person name="Liu H."/>
            <person name="Sun Y."/>
            <person name="Le M."/>
            <person name="Wang Q."/>
            <person name="Wei S."/>
            <person name="Zheng Y."/>
            <person name="Lin W."/>
            <person name="Duan Y."/>
            <person name="Cao H."/>
            <person name="Xiong S."/>
            <person name="Wang X."/>
            <person name="Wei L."/>
            <person name="Li C."/>
            <person name="Ma Q."/>
            <person name="Ju M."/>
            <person name="Zhao R."/>
            <person name="Li G."/>
            <person name="Mu C."/>
            <person name="Tian Q."/>
            <person name="Mei H."/>
            <person name="Zhang T."/>
            <person name="Gao T."/>
            <person name="Zhang H."/>
        </authorList>
    </citation>
    <scope>NUCLEOTIDE SEQUENCE</scope>
    <source>
        <strain evidence="8">G01</strain>
    </source>
</reference>
<dbReference type="AlphaFoldDB" id="A0AAW2ITK6"/>
<dbReference type="InterPro" id="IPR001764">
    <property type="entry name" value="Glyco_hydro_3_N"/>
</dbReference>
<dbReference type="PANTHER" id="PTHR30620:SF16">
    <property type="entry name" value="LYSOSOMAL BETA GLUCOSIDASE"/>
    <property type="match status" value="1"/>
</dbReference>
<dbReference type="EC" id="3.2.1.21" evidence="3"/>
<organism evidence="8">
    <name type="scientific">Sesamum angustifolium</name>
    <dbReference type="NCBI Taxonomy" id="2727405"/>
    <lineage>
        <taxon>Eukaryota</taxon>
        <taxon>Viridiplantae</taxon>
        <taxon>Streptophyta</taxon>
        <taxon>Embryophyta</taxon>
        <taxon>Tracheophyta</taxon>
        <taxon>Spermatophyta</taxon>
        <taxon>Magnoliopsida</taxon>
        <taxon>eudicotyledons</taxon>
        <taxon>Gunneridae</taxon>
        <taxon>Pentapetalae</taxon>
        <taxon>asterids</taxon>
        <taxon>lamiids</taxon>
        <taxon>Lamiales</taxon>
        <taxon>Pedaliaceae</taxon>
        <taxon>Sesamum</taxon>
    </lineage>
</organism>
<evidence type="ECO:0000256" key="4">
    <source>
        <dbReference type="ARBA" id="ARBA00022729"/>
    </source>
</evidence>
<reference evidence="8" key="1">
    <citation type="submission" date="2020-06" db="EMBL/GenBank/DDBJ databases">
        <authorList>
            <person name="Li T."/>
            <person name="Hu X."/>
            <person name="Zhang T."/>
            <person name="Song X."/>
            <person name="Zhang H."/>
            <person name="Dai N."/>
            <person name="Sheng W."/>
            <person name="Hou X."/>
            <person name="Wei L."/>
        </authorList>
    </citation>
    <scope>NUCLEOTIDE SEQUENCE</scope>
    <source>
        <strain evidence="8">G01</strain>
        <tissue evidence="8">Leaf</tissue>
    </source>
</reference>
<comment type="catalytic activity">
    <reaction evidence="1">
        <text>Hydrolysis of terminal, non-reducing beta-D-glucosyl residues with release of beta-D-glucose.</text>
        <dbReference type="EC" id="3.2.1.21"/>
    </reaction>
</comment>
<dbReference type="Gene3D" id="3.40.50.1700">
    <property type="entry name" value="Glycoside hydrolase family 3 C-terminal domain"/>
    <property type="match status" value="1"/>
</dbReference>
<proteinExistence type="inferred from homology"/>
<protein>
    <recommendedName>
        <fullName evidence="3">beta-glucosidase</fullName>
        <ecNumber evidence="3">3.2.1.21</ecNumber>
    </recommendedName>
</protein>
<dbReference type="InterPro" id="IPR036881">
    <property type="entry name" value="Glyco_hydro_3_C_sf"/>
</dbReference>
<dbReference type="GO" id="GO:0009251">
    <property type="term" value="P:glucan catabolic process"/>
    <property type="evidence" value="ECO:0007669"/>
    <property type="project" value="TreeGrafter"/>
</dbReference>
<feature type="non-terminal residue" evidence="8">
    <location>
        <position position="1"/>
    </location>
</feature>
<accession>A0AAW2ITK6</accession>
<dbReference type="InterPro" id="IPR017853">
    <property type="entry name" value="GH"/>
</dbReference>
<dbReference type="InterPro" id="IPR051915">
    <property type="entry name" value="Cellulose_Degrad_GH3"/>
</dbReference>
<evidence type="ECO:0000256" key="5">
    <source>
        <dbReference type="ARBA" id="ARBA00022801"/>
    </source>
</evidence>
<dbReference type="SUPFAM" id="SSF51445">
    <property type="entry name" value="(Trans)glycosidases"/>
    <property type="match status" value="1"/>
</dbReference>
<gene>
    <name evidence="8" type="ORF">Sangu_2784200</name>
</gene>
<dbReference type="Pfam" id="PF00933">
    <property type="entry name" value="Glyco_hydro_3"/>
    <property type="match status" value="1"/>
</dbReference>
<feature type="domain" description="Glycoside hydrolase family 3 N-terminal" evidence="7">
    <location>
        <begin position="1"/>
        <end position="73"/>
    </location>
</feature>
<evidence type="ECO:0000256" key="1">
    <source>
        <dbReference type="ARBA" id="ARBA00000448"/>
    </source>
</evidence>
<keyword evidence="5" id="KW-0378">Hydrolase</keyword>
<name>A0AAW2ITK6_9LAMI</name>
<comment type="similarity">
    <text evidence="2">Belongs to the glycosyl hydrolase 3 family.</text>
</comment>
<keyword evidence="4" id="KW-0732">Signal</keyword>
<dbReference type="InterPro" id="IPR036962">
    <property type="entry name" value="Glyco_hydro_3_N_sf"/>
</dbReference>
<sequence>GFVISDWQGVDKITYPWGSNYTTSLLRAINAGIDMVMVPPNITEYVRIVTSHVKNNLIPISRIDDAVRRILRVKITLGLFESPLSDYSLVGEIRTQAHRHLAREAVRKSLVLLKNGKDATKPLIPLPEKERHNPKSLGYADTHERNADWNTNKVTYVGVGQNWT</sequence>
<evidence type="ECO:0000256" key="2">
    <source>
        <dbReference type="ARBA" id="ARBA00005336"/>
    </source>
</evidence>
<dbReference type="Gene3D" id="3.20.20.300">
    <property type="entry name" value="Glycoside hydrolase, family 3, N-terminal domain"/>
    <property type="match status" value="1"/>
</dbReference>
<dbReference type="GO" id="GO:0008422">
    <property type="term" value="F:beta-glucosidase activity"/>
    <property type="evidence" value="ECO:0007669"/>
    <property type="project" value="UniProtKB-EC"/>
</dbReference>
<comment type="caution">
    <text evidence="8">The sequence shown here is derived from an EMBL/GenBank/DDBJ whole genome shotgun (WGS) entry which is preliminary data.</text>
</comment>
<dbReference type="PANTHER" id="PTHR30620">
    <property type="entry name" value="PERIPLASMIC BETA-GLUCOSIDASE-RELATED"/>
    <property type="match status" value="1"/>
</dbReference>
<dbReference type="EMBL" id="JACGWK010001600">
    <property type="protein sequence ID" value="KAL0285347.1"/>
    <property type="molecule type" value="Genomic_DNA"/>
</dbReference>